<feature type="signal peptide" evidence="4">
    <location>
        <begin position="1"/>
        <end position="28"/>
    </location>
</feature>
<evidence type="ECO:0000256" key="4">
    <source>
        <dbReference type="SAM" id="SignalP"/>
    </source>
</evidence>
<feature type="domain" description="SpaA-like prealbumin fold" evidence="5">
    <location>
        <begin position="787"/>
        <end position="834"/>
    </location>
</feature>
<dbReference type="Proteomes" id="UP000440004">
    <property type="component" value="Unassembled WGS sequence"/>
</dbReference>
<dbReference type="PANTHER" id="PTHR36108">
    <property type="entry name" value="COLOSSIN-B-RELATED"/>
    <property type="match status" value="1"/>
</dbReference>
<protein>
    <recommendedName>
        <fullName evidence="5">SpaA-like prealbumin fold domain-containing protein</fullName>
    </recommendedName>
</protein>
<feature type="non-terminal residue" evidence="6">
    <location>
        <position position="835"/>
    </location>
</feature>
<feature type="domain" description="SpaA-like prealbumin fold" evidence="5">
    <location>
        <begin position="155"/>
        <end position="240"/>
    </location>
</feature>
<reference evidence="6 7" key="1">
    <citation type="submission" date="2019-10" db="EMBL/GenBank/DDBJ databases">
        <title>Alkalibaculum tamaniensis sp.nov., a new alkaliphilic acetogen, isolated on methoxylated aromatics from a mud volcano.</title>
        <authorList>
            <person name="Khomyakova M.A."/>
            <person name="Merkel A.Y."/>
            <person name="Bonch-Osmolovskaya E.A."/>
            <person name="Slobodkin A.I."/>
        </authorList>
    </citation>
    <scope>NUCLEOTIDE SEQUENCE [LARGE SCALE GENOMIC DNA]</scope>
    <source>
        <strain evidence="6 7">M08DMB</strain>
    </source>
</reference>
<feature type="domain" description="SpaA-like prealbumin fold" evidence="5">
    <location>
        <begin position="515"/>
        <end position="598"/>
    </location>
</feature>
<evidence type="ECO:0000256" key="1">
    <source>
        <dbReference type="ARBA" id="ARBA00007257"/>
    </source>
</evidence>
<comment type="similarity">
    <text evidence="1">Belongs to the serine-aspartate repeat-containing protein (SDr) family.</text>
</comment>
<accession>A0A6A7KCX5</accession>
<evidence type="ECO:0000259" key="5">
    <source>
        <dbReference type="Pfam" id="PF17802"/>
    </source>
</evidence>
<sequence length="835" mass="91179">MKKTIYKRILSLFLVTLIMFGTSFTSLAATSNMVKIDGNDQDIPDKYGVKSLELKKYEDVNSNDNLLDFEDNLFKGIISDDGKNLNWQSKDNVLVKYVFVKGGDAGNLYIYNEDGTITTTSDSGLVSPLNNGENVPKISHITFYYEVVHQPEVGNLEITKTIDQKGKNPPHPGVTFELYQGDQLIKTGITSSQGKLRFEGLPVGDYKLKEIVPEGYESSINGFSLVTIRKNKTTSESVVNKLSTGNIKVIKKDQDGKSQKDITFNLYKGESLKATGKTNNAGVLEFKGLPIGEYKLEEVVPTWYKSSLVGLVSVLVSKNDTNVVNVTNTKVGNIEIVKTIDKINGQVHEDVEFKLIQGKTVKATGRTDEHGKVLFEGVLPGNYKVEEVVPSGYVNILNGIAFVRVIGGRTERVNVVNKAITGSIIVNKEIAGSRLSPDKKGIIFNLYQEGELVQSKKTNNFGIIVFTNLPLGEYQLEEVVPDGYTSSIDGLMTITLSLKNRNETVKVVNTKIKYGNIEIIKKDNGGNPQGDIEFELYSGEDKVASGKTDDNGILKLNKLVVGEYQLKEIVPTGYESDLDDMTSVIVKNRKTTVINVINTLITGGIEVIKTIDSIDGDPQEDVTFNLYQNEEEVASGVTDSDGKVVFEGLVPGEYFLEEIAPDGYESSIDGLLAVDVVGKEVSSVNVINSLITGGIKVIKTIDSIDGNPQEDVTFNLYQNEEEVASGVTDSDGKVVFEGLVPGEYFLEEIAPDGYESSIDGLLAVDVVGKEVSSVNVINSLITGGIKVIKTIDSIDGNPQEGVTFNLYQNEEEVDSKVTDSEGIVVFEGLVPGEYF</sequence>
<dbReference type="RefSeq" id="WP_152806904.1">
    <property type="nucleotide sequence ID" value="NZ_WHNX01000057.1"/>
</dbReference>
<dbReference type="PANTHER" id="PTHR36108:SF13">
    <property type="entry name" value="COLOSSIN-B-RELATED"/>
    <property type="match status" value="1"/>
</dbReference>
<organism evidence="6 7">
    <name type="scientific">Alkalibaculum sporogenes</name>
    <dbReference type="NCBI Taxonomy" id="2655001"/>
    <lineage>
        <taxon>Bacteria</taxon>
        <taxon>Bacillati</taxon>
        <taxon>Bacillota</taxon>
        <taxon>Clostridia</taxon>
        <taxon>Eubacteriales</taxon>
        <taxon>Eubacteriaceae</taxon>
        <taxon>Alkalibaculum</taxon>
    </lineage>
</organism>
<dbReference type="InterPro" id="IPR041033">
    <property type="entry name" value="SpaA_PFL_dom_1"/>
</dbReference>
<comment type="caution">
    <text evidence="6">The sequence shown here is derived from an EMBL/GenBank/DDBJ whole genome shotgun (WGS) entry which is preliminary data.</text>
</comment>
<gene>
    <name evidence="6" type="ORF">GC105_16180</name>
</gene>
<dbReference type="AlphaFoldDB" id="A0A6A7KCX5"/>
<keyword evidence="7" id="KW-1185">Reference proteome</keyword>
<dbReference type="Gene3D" id="2.60.40.10">
    <property type="entry name" value="Immunoglobulins"/>
    <property type="match status" value="8"/>
</dbReference>
<dbReference type="InterPro" id="IPR013783">
    <property type="entry name" value="Ig-like_fold"/>
</dbReference>
<evidence type="ECO:0000256" key="3">
    <source>
        <dbReference type="ARBA" id="ARBA00022729"/>
    </source>
</evidence>
<proteinExistence type="inferred from homology"/>
<feature type="domain" description="SpaA-like prealbumin fold" evidence="5">
    <location>
        <begin position="245"/>
        <end position="330"/>
    </location>
</feature>
<evidence type="ECO:0000256" key="2">
    <source>
        <dbReference type="ARBA" id="ARBA00022525"/>
    </source>
</evidence>
<feature type="domain" description="SpaA-like prealbumin fold" evidence="5">
    <location>
        <begin position="697"/>
        <end position="757"/>
    </location>
</feature>
<dbReference type="Pfam" id="PF17802">
    <property type="entry name" value="SpaA"/>
    <property type="match status" value="8"/>
</dbReference>
<dbReference type="SUPFAM" id="SSF49478">
    <property type="entry name" value="Cna protein B-type domain"/>
    <property type="match status" value="8"/>
</dbReference>
<dbReference type="EMBL" id="WHNX01000057">
    <property type="protein sequence ID" value="MPW27304.1"/>
    <property type="molecule type" value="Genomic_DNA"/>
</dbReference>
<evidence type="ECO:0000313" key="6">
    <source>
        <dbReference type="EMBL" id="MPW27304.1"/>
    </source>
</evidence>
<feature type="domain" description="SpaA-like prealbumin fold" evidence="5">
    <location>
        <begin position="336"/>
        <end position="405"/>
    </location>
</feature>
<name>A0A6A7KCX5_9FIRM</name>
<keyword evidence="3 4" id="KW-0732">Signal</keyword>
<feature type="domain" description="SpaA-like prealbumin fold" evidence="5">
    <location>
        <begin position="440"/>
        <end position="510"/>
    </location>
</feature>
<feature type="chain" id="PRO_5025612476" description="SpaA-like prealbumin fold domain-containing protein" evidence="4">
    <location>
        <begin position="29"/>
        <end position="835"/>
    </location>
</feature>
<feature type="domain" description="SpaA-like prealbumin fold" evidence="5">
    <location>
        <begin position="608"/>
        <end position="667"/>
    </location>
</feature>
<keyword evidence="2" id="KW-0964">Secreted</keyword>
<evidence type="ECO:0000313" key="7">
    <source>
        <dbReference type="Proteomes" id="UP000440004"/>
    </source>
</evidence>